<comment type="caution">
    <text evidence="3">The sequence shown here is derived from an EMBL/GenBank/DDBJ whole genome shotgun (WGS) entry which is preliminary data.</text>
</comment>
<dbReference type="RefSeq" id="WP_184289296.1">
    <property type="nucleotide sequence ID" value="NZ_JACHJO010000004.1"/>
</dbReference>
<proteinExistence type="predicted"/>
<evidence type="ECO:0000256" key="1">
    <source>
        <dbReference type="SAM" id="Coils"/>
    </source>
</evidence>
<feature type="region of interest" description="Disordered" evidence="2">
    <location>
        <begin position="574"/>
        <end position="604"/>
    </location>
</feature>
<dbReference type="EMBL" id="JACHJO010000004">
    <property type="protein sequence ID" value="MBB6119415.1"/>
    <property type="molecule type" value="Genomic_DNA"/>
</dbReference>
<feature type="compositionally biased region" description="Basic and acidic residues" evidence="2">
    <location>
        <begin position="368"/>
        <end position="393"/>
    </location>
</feature>
<feature type="compositionally biased region" description="Low complexity" evidence="2">
    <location>
        <begin position="355"/>
        <end position="367"/>
    </location>
</feature>
<dbReference type="InterPro" id="IPR013496">
    <property type="entry name" value="CHP02680"/>
</dbReference>
<dbReference type="SUPFAM" id="SSF52540">
    <property type="entry name" value="P-loop containing nucleoside triphosphate hydrolases"/>
    <property type="match status" value="1"/>
</dbReference>
<feature type="coiled-coil region" evidence="1">
    <location>
        <begin position="883"/>
        <end position="956"/>
    </location>
</feature>
<keyword evidence="1" id="KW-0175">Coiled coil</keyword>
<protein>
    <submittedName>
        <fullName evidence="3">Uncharacterized protein (TIGR02680 family)</fullName>
    </submittedName>
</protein>
<dbReference type="Pfam" id="PF13558">
    <property type="entry name" value="SbcC_Walker_B"/>
    <property type="match status" value="1"/>
</dbReference>
<feature type="compositionally biased region" description="Basic and acidic residues" evidence="2">
    <location>
        <begin position="333"/>
        <end position="354"/>
    </location>
</feature>
<name>A0A841IS25_9ACTN</name>
<dbReference type="InterPro" id="IPR027417">
    <property type="entry name" value="P-loop_NTPase"/>
</dbReference>
<feature type="region of interest" description="Disordered" evidence="2">
    <location>
        <begin position="319"/>
        <end position="393"/>
    </location>
</feature>
<feature type="region of interest" description="Disordered" evidence="2">
    <location>
        <begin position="1343"/>
        <end position="1378"/>
    </location>
</feature>
<feature type="compositionally biased region" description="Gly residues" evidence="2">
    <location>
        <begin position="1366"/>
        <end position="1378"/>
    </location>
</feature>
<evidence type="ECO:0000313" key="4">
    <source>
        <dbReference type="Proteomes" id="UP000536604"/>
    </source>
</evidence>
<dbReference type="Proteomes" id="UP000536604">
    <property type="component" value="Unassembled WGS sequence"/>
</dbReference>
<feature type="compositionally biased region" description="Basic and acidic residues" evidence="2">
    <location>
        <begin position="1343"/>
        <end position="1352"/>
    </location>
</feature>
<gene>
    <name evidence="3" type="ORF">FHS13_001364</name>
</gene>
<evidence type="ECO:0000313" key="3">
    <source>
        <dbReference type="EMBL" id="MBB6119415.1"/>
    </source>
</evidence>
<evidence type="ECO:0000256" key="2">
    <source>
        <dbReference type="SAM" id="MobiDB-lite"/>
    </source>
</evidence>
<keyword evidence="4" id="KW-1185">Reference proteome</keyword>
<feature type="coiled-coil region" evidence="1">
    <location>
        <begin position="452"/>
        <end position="503"/>
    </location>
</feature>
<organism evidence="3 4">
    <name type="scientific">Nocardiopsis algeriensis</name>
    <dbReference type="NCBI Taxonomy" id="1478215"/>
    <lineage>
        <taxon>Bacteria</taxon>
        <taxon>Bacillati</taxon>
        <taxon>Actinomycetota</taxon>
        <taxon>Actinomycetes</taxon>
        <taxon>Streptosporangiales</taxon>
        <taxon>Nocardiopsidaceae</taxon>
        <taxon>Nocardiopsis</taxon>
    </lineage>
</organism>
<sequence length="1378" mass="151991">MNAPEPERERWQPLRLGVVDLFYYEDEQFHFRDGRLLLRGNNGTGKSKVLALTLPFLLDGELSAHRVEPDGDPNKRMEWNLLLGGDYPHDERLGYAWVEFGRRAADGTAEYRTLGCGLKAVAGRGIARRWYFSTPQRIGAGADRLSLLDATRTALSRDRLVEAVEGHGMVYDQAGDYRRAVDEALFGLGEERYGSLVDLLIQLRQPQLSKRPSEAALSKALTEALPPMDPAVVADVAEAYRELEDDEEELQAMADAERASSAFLGHYRHYARVAARRAARPPRREHSRYERLTAERTAALAARDEAQAELDRIAARSGELASRAARLRGQDQSLRRSPEMDSARDLDRAGEEARQSAQRADQATADAARARDDADRARRRLEQVSRDAERAESDLEQAREHALLAARDAGLGAQHRDTVDRALPEHADPVQRDAEDLVRRRLRALDHTTALLRAADEARDHHQRALTRLEDTEAELADLDRARARAEQELEAAARDHVAAVRDHLSSCTELCPEDLPGLLDQVTDWTTVLDGPDPARRGARQHAQQVETELAAREAELGMERDTLHLRRGELEEERAQLRDGRPAPPPVPHTRTAPREQGRPGAPLWKLVDFAEHLTGTERARLEAALEASGLLDAWVAPEGTLTPAEGHDTLVLADSPVPGPHLGQLLHPAVDPDDPDAAAVAPARVAALLAAIGTAEREDVPTWVTVQGRFRTGALRGSWTKEEARHLGEGAREQARRDRLDQIARTLDTVGARLAEAGAGLERLAGRRRVLRAELDALPDDTALRAAHARVADTVRAAVDLTRRRDERAEDLGRTRTRLDEARAELADTAAELGTPTAEEELSAGREALSSYRVALAGLWPAARAHLDASRVRESGQEEAERAAQLAADLGERAEELRLEAEEAAERHDTLGRTVGTAVAELNRMLAQVAEELQKCRDQERLLENERTDALDRRGRAAGQVERLDTDIEEAVGARAEAVEALRAFAGTGVLGIALPDLDIPNPGREWAADPAVRLARAVDRALEETEDSDQVWDRLQKNLSVQFKNLQDALSQHGHGAASWPEAGVVLVRVTFQGREQSVPELASALGEEVAARRALLSAREREVLENHLLTEVAGTLQNLIGAAELQVERMNAELEERPTSTGMRLRLLWQLRRDAPEGVAGARSRLLRQTADAWSADDRSAVGDFLQRLIEREREEDPGAPWFDRLTRALDHRSWHRFTVQRKQHGQWNSATGPASGGERVLAASIPLFSAASSYYATATNPHAPRLIMLDEAFAGVDDDSRAKCLGLLHAFDLDVVMTSEREWGCYPQVPGLSIAQLSRVDGISAVLVTRWEWNGRERLPAPEPHEPGTQSPQEVPSGSRAGGGNGQEGLWE</sequence>
<accession>A0A841IS25</accession>
<reference evidence="3 4" key="1">
    <citation type="submission" date="2020-08" db="EMBL/GenBank/DDBJ databases">
        <title>Genomic Encyclopedia of Type Strains, Phase III (KMG-III): the genomes of soil and plant-associated and newly described type strains.</title>
        <authorList>
            <person name="Whitman W."/>
        </authorList>
    </citation>
    <scope>NUCLEOTIDE SEQUENCE [LARGE SCALE GENOMIC DNA]</scope>
    <source>
        <strain evidence="3 4">CECT 8712</strain>
    </source>
</reference>
<feature type="coiled-coil region" evidence="1">
    <location>
        <begin position="233"/>
        <end position="260"/>
    </location>
</feature>
<dbReference type="NCBIfam" id="TIGR02680">
    <property type="entry name" value="TIGR02680 family protein"/>
    <property type="match status" value="1"/>
</dbReference>
<feature type="compositionally biased region" description="Basic and acidic residues" evidence="2">
    <location>
        <begin position="574"/>
        <end position="583"/>
    </location>
</feature>